<protein>
    <submittedName>
        <fullName evidence="1">Uncharacterized protein</fullName>
    </submittedName>
</protein>
<accession>A0A9Q9B3R8</accession>
<proteinExistence type="predicted"/>
<organism evidence="1 2">
    <name type="scientific">Septoria linicola</name>
    <dbReference type="NCBI Taxonomy" id="215465"/>
    <lineage>
        <taxon>Eukaryota</taxon>
        <taxon>Fungi</taxon>
        <taxon>Dikarya</taxon>
        <taxon>Ascomycota</taxon>
        <taxon>Pezizomycotina</taxon>
        <taxon>Dothideomycetes</taxon>
        <taxon>Dothideomycetidae</taxon>
        <taxon>Mycosphaerellales</taxon>
        <taxon>Mycosphaerellaceae</taxon>
        <taxon>Septoria</taxon>
    </lineage>
</organism>
<reference evidence="1" key="1">
    <citation type="submission" date="2022-06" db="EMBL/GenBank/DDBJ databases">
        <title>Complete genome sequences of two strains of the flax pathogen Septoria linicola.</title>
        <authorList>
            <person name="Lapalu N."/>
            <person name="Simon A."/>
            <person name="Demenou B."/>
            <person name="Paumier D."/>
            <person name="Guillot M.-P."/>
            <person name="Gout L."/>
            <person name="Valade R."/>
        </authorList>
    </citation>
    <scope>NUCLEOTIDE SEQUENCE</scope>
    <source>
        <strain evidence="1">SE15195</strain>
    </source>
</reference>
<evidence type="ECO:0000313" key="2">
    <source>
        <dbReference type="Proteomes" id="UP001056384"/>
    </source>
</evidence>
<dbReference type="AlphaFoldDB" id="A0A9Q9B3R8"/>
<keyword evidence="2" id="KW-1185">Reference proteome</keyword>
<dbReference type="OrthoDB" id="8119704at2759"/>
<evidence type="ECO:0000313" key="1">
    <source>
        <dbReference type="EMBL" id="USW58403.1"/>
    </source>
</evidence>
<gene>
    <name evidence="1" type="ORF">Slin15195_G117220</name>
</gene>
<name>A0A9Q9B3R8_9PEZI</name>
<sequence length="193" mass="21960">MHWNWLKHDPWFPLRSLVHTGHPTSPLSTPELVQGAFFSTKYESSSIVEFMRWMPCYESMMWPIAMFGSFANWLRGENSWLEAPVILQSVECSRSVDDRDPVCIILGLEDIMFDQGVTTRIARDYREALAELDRFSKNASINSVHVDTDFDGISTESRGRVRVVLLMGSGHHVQNDVQTEVAAGALLTWVNQV</sequence>
<dbReference type="EMBL" id="CP099428">
    <property type="protein sequence ID" value="USW58403.1"/>
    <property type="molecule type" value="Genomic_DNA"/>
</dbReference>
<dbReference type="Proteomes" id="UP001056384">
    <property type="component" value="Chromosome 11"/>
</dbReference>